<dbReference type="PANTHER" id="PTHR35519">
    <property type="entry name" value="MEMBRANE PROTEINS"/>
    <property type="match status" value="1"/>
</dbReference>
<gene>
    <name evidence="2" type="ORF">V5O48_008724</name>
</gene>
<feature type="region of interest" description="Disordered" evidence="1">
    <location>
        <begin position="27"/>
        <end position="49"/>
    </location>
</feature>
<dbReference type="Pfam" id="PF13430">
    <property type="entry name" value="DUF4112"/>
    <property type="match status" value="1"/>
</dbReference>
<dbReference type="PANTHER" id="PTHR35519:SF2">
    <property type="entry name" value="PH DOMAIN PROTEIN"/>
    <property type="match status" value="1"/>
</dbReference>
<dbReference type="InterPro" id="IPR025187">
    <property type="entry name" value="DUF4112"/>
</dbReference>
<organism evidence="2 3">
    <name type="scientific">Marasmius crinis-equi</name>
    <dbReference type="NCBI Taxonomy" id="585013"/>
    <lineage>
        <taxon>Eukaryota</taxon>
        <taxon>Fungi</taxon>
        <taxon>Dikarya</taxon>
        <taxon>Basidiomycota</taxon>
        <taxon>Agaricomycotina</taxon>
        <taxon>Agaricomycetes</taxon>
        <taxon>Agaricomycetidae</taxon>
        <taxon>Agaricales</taxon>
        <taxon>Marasmiineae</taxon>
        <taxon>Marasmiaceae</taxon>
        <taxon>Marasmius</taxon>
    </lineage>
</organism>
<dbReference type="Proteomes" id="UP001465976">
    <property type="component" value="Unassembled WGS sequence"/>
</dbReference>
<sequence>MSQLLGKAGKSLFERHLEQYSPADPLYEEYTNDQGKKKRRKRAIPPGLSSRDTKILKSVQKRAHYLDKGFSICGFRFGWTFIIGIIPGAGDVADATLNYVLVVRKARKADLPSWLVSRMLFNNAVSAGVGLVPFAGDIALAVFKANSRNAALLEEFLRIRGEEFLKLNAEGRGAEAVAAASPDNGKKLKGKGKGKQVAAGVSKTDAEQVKPGSGIAKAETVPGGAAPAAGEQRAQATSSALASSGSGKSMTRKGFSSFFAGGKEKDKPKVPAVPGDKSRFVENVDGTKKA</sequence>
<feature type="compositionally biased region" description="Basic and acidic residues" evidence="1">
    <location>
        <begin position="276"/>
        <end position="290"/>
    </location>
</feature>
<feature type="region of interest" description="Disordered" evidence="1">
    <location>
        <begin position="178"/>
        <end position="290"/>
    </location>
</feature>
<protein>
    <recommendedName>
        <fullName evidence="4">DUF4112 domain-containing protein</fullName>
    </recommendedName>
</protein>
<evidence type="ECO:0000313" key="2">
    <source>
        <dbReference type="EMBL" id="KAL0573236.1"/>
    </source>
</evidence>
<proteinExistence type="predicted"/>
<evidence type="ECO:0000313" key="3">
    <source>
        <dbReference type="Proteomes" id="UP001465976"/>
    </source>
</evidence>
<comment type="caution">
    <text evidence="2">The sequence shown here is derived from an EMBL/GenBank/DDBJ whole genome shotgun (WGS) entry which is preliminary data.</text>
</comment>
<dbReference type="EMBL" id="JBAHYK010000526">
    <property type="protein sequence ID" value="KAL0573236.1"/>
    <property type="molecule type" value="Genomic_DNA"/>
</dbReference>
<evidence type="ECO:0000256" key="1">
    <source>
        <dbReference type="SAM" id="MobiDB-lite"/>
    </source>
</evidence>
<evidence type="ECO:0008006" key="4">
    <source>
        <dbReference type="Google" id="ProtNLM"/>
    </source>
</evidence>
<reference evidence="2 3" key="1">
    <citation type="submission" date="2024-02" db="EMBL/GenBank/DDBJ databases">
        <title>A draft genome for the cacao thread blight pathogen Marasmius crinis-equi.</title>
        <authorList>
            <person name="Cohen S.P."/>
            <person name="Baruah I.K."/>
            <person name="Amoako-Attah I."/>
            <person name="Bukari Y."/>
            <person name="Meinhardt L.W."/>
            <person name="Bailey B.A."/>
        </authorList>
    </citation>
    <scope>NUCLEOTIDE SEQUENCE [LARGE SCALE GENOMIC DNA]</scope>
    <source>
        <strain evidence="2 3">GH-76</strain>
    </source>
</reference>
<feature type="compositionally biased region" description="Low complexity" evidence="1">
    <location>
        <begin position="218"/>
        <end position="249"/>
    </location>
</feature>
<accession>A0ABR3FD77</accession>
<name>A0ABR3FD77_9AGAR</name>
<keyword evidence="3" id="KW-1185">Reference proteome</keyword>